<comment type="similarity">
    <text evidence="1">Belongs to the ROK (NagC/XylR) family.</text>
</comment>
<dbReference type="InterPro" id="IPR036390">
    <property type="entry name" value="WH_DNA-bd_sf"/>
</dbReference>
<dbReference type="InterPro" id="IPR000600">
    <property type="entry name" value="ROK"/>
</dbReference>
<proteinExistence type="inferred from homology"/>
<name>A0A5D4HEU5_9SPHI</name>
<evidence type="ECO:0000313" key="3">
    <source>
        <dbReference type="Proteomes" id="UP000322362"/>
    </source>
</evidence>
<dbReference type="InterPro" id="IPR036388">
    <property type="entry name" value="WH-like_DNA-bd_sf"/>
</dbReference>
<accession>A0A5D4HEU5</accession>
<dbReference type="PANTHER" id="PTHR18964">
    <property type="entry name" value="ROK (REPRESSOR, ORF, KINASE) FAMILY"/>
    <property type="match status" value="1"/>
</dbReference>
<evidence type="ECO:0000256" key="1">
    <source>
        <dbReference type="ARBA" id="ARBA00006479"/>
    </source>
</evidence>
<dbReference type="PANTHER" id="PTHR18964:SF149">
    <property type="entry name" value="BIFUNCTIONAL UDP-N-ACETYLGLUCOSAMINE 2-EPIMERASE_N-ACETYLMANNOSAMINE KINASE"/>
    <property type="match status" value="1"/>
</dbReference>
<dbReference type="InterPro" id="IPR043129">
    <property type="entry name" value="ATPase_NBD"/>
</dbReference>
<reference evidence="2 3" key="1">
    <citation type="submission" date="2019-08" db="EMBL/GenBank/DDBJ databases">
        <title>Phlebobacter frassis gen. nov. sp. nov., a new member of family Sphingobacteriaceae isolated from sand fly rearing media.</title>
        <authorList>
            <person name="Kakumanu M.L."/>
            <person name="Marayati B.F."/>
            <person name="Wada-Katsumata A."/>
            <person name="Wasserberg G."/>
            <person name="Schal C."/>
            <person name="Apperson C.S."/>
            <person name="Ponnusamy L."/>
        </authorList>
    </citation>
    <scope>NUCLEOTIDE SEQUENCE [LARGE SCALE GENOMIC DNA]</scope>
    <source>
        <strain evidence="2 3">SSI9</strain>
    </source>
</reference>
<dbReference type="SUPFAM" id="SSF53067">
    <property type="entry name" value="Actin-like ATPase domain"/>
    <property type="match status" value="1"/>
</dbReference>
<dbReference type="AlphaFoldDB" id="A0A5D4HEU5"/>
<dbReference type="EMBL" id="VTAV01000001">
    <property type="protein sequence ID" value="TYR38125.1"/>
    <property type="molecule type" value="Genomic_DNA"/>
</dbReference>
<dbReference type="Gene3D" id="3.30.420.40">
    <property type="match status" value="2"/>
</dbReference>
<dbReference type="RefSeq" id="WP_148917590.1">
    <property type="nucleotide sequence ID" value="NZ_VTAV01000001.1"/>
</dbReference>
<dbReference type="SUPFAM" id="SSF46785">
    <property type="entry name" value="Winged helix' DNA-binding domain"/>
    <property type="match status" value="1"/>
</dbReference>
<comment type="caution">
    <text evidence="2">The sequence shown here is derived from an EMBL/GenBank/DDBJ whole genome shotgun (WGS) entry which is preliminary data.</text>
</comment>
<dbReference type="Pfam" id="PF00480">
    <property type="entry name" value="ROK"/>
    <property type="match status" value="1"/>
</dbReference>
<sequence length="399" mass="43817">MDSLKLAILRALYFSPNQSIAELSDWIGKSIPLITKAINELIDDELVISCGPRASTGGRRAMHFMLNSDKHGCIVLIAMDQHATNITAVNLANQQLLPPKKITTHLWDDPNTYTKIIDSLTAVVSEFPKDKILSIGITMPGFVDSKKGINNSFSPQSPLYKLRENIQSHFEIPTYLENDSAGIAIAEKNFGLIKDSNDALVVNLNWGVGLGMIVDGKLFQGHSGFAGEFSHIPLANEDKLCSCGKKGCLEVAASLLCAIEYIVDAIQEGQPSSLEATYHQHQNISLEDVYEAYVRGDQVTIIAIRKIAYMLGKGIATLIHILNPETIVISGKGAMFGDVLLPQIQSSIQEYCIPRLAKCTTIQISEIKDIQLLASTCIAVQQMHWDINTQNKQLTKVKL</sequence>
<dbReference type="Proteomes" id="UP000322362">
    <property type="component" value="Unassembled WGS sequence"/>
</dbReference>
<protein>
    <submittedName>
        <fullName evidence="2">ROK family transcriptional regulator</fullName>
    </submittedName>
</protein>
<keyword evidence="3" id="KW-1185">Reference proteome</keyword>
<evidence type="ECO:0000313" key="2">
    <source>
        <dbReference type="EMBL" id="TYR38125.1"/>
    </source>
</evidence>
<dbReference type="Gene3D" id="1.10.10.10">
    <property type="entry name" value="Winged helix-like DNA-binding domain superfamily/Winged helix DNA-binding domain"/>
    <property type="match status" value="1"/>
</dbReference>
<organism evidence="2 3">
    <name type="scientific">Sphingobacterium phlebotomi</name>
    <dbReference type="NCBI Taxonomy" id="2605433"/>
    <lineage>
        <taxon>Bacteria</taxon>
        <taxon>Pseudomonadati</taxon>
        <taxon>Bacteroidota</taxon>
        <taxon>Sphingobacteriia</taxon>
        <taxon>Sphingobacteriales</taxon>
        <taxon>Sphingobacteriaceae</taxon>
        <taxon>Sphingobacterium</taxon>
    </lineage>
</organism>
<gene>
    <name evidence="2" type="ORF">FXV77_02255</name>
</gene>